<dbReference type="InterPro" id="IPR012347">
    <property type="entry name" value="Ferritin-like"/>
</dbReference>
<evidence type="ECO:0000313" key="1">
    <source>
        <dbReference type="EMBL" id="MYL65523.1"/>
    </source>
</evidence>
<dbReference type="GO" id="GO:0005829">
    <property type="term" value="C:cytosol"/>
    <property type="evidence" value="ECO:0007669"/>
    <property type="project" value="TreeGrafter"/>
</dbReference>
<evidence type="ECO:0000313" key="2">
    <source>
        <dbReference type="Proteomes" id="UP000447833"/>
    </source>
</evidence>
<gene>
    <name evidence="1" type="primary">paaC</name>
    <name evidence="1" type="ORF">GLW07_19375</name>
</gene>
<dbReference type="PANTHER" id="PTHR30458:SF0">
    <property type="entry name" value="1,2-PHENYLACETYL-COA EPOXIDASE, SUBUNIT C"/>
    <property type="match status" value="1"/>
</dbReference>
<dbReference type="InterPro" id="IPR011882">
    <property type="entry name" value="PaaC"/>
</dbReference>
<dbReference type="Gene3D" id="1.20.1260.10">
    <property type="match status" value="1"/>
</dbReference>
<sequence>MDESIEYRECLIELIYQLADDDFLLAYRGSEWLGLAPHIEEDVAFASISQDLMGHAALYYGLLEELGEGKIDHLTHNRSPEYFRNAILVELPNGTGTYLENPSYDWAFTVVRNYFYTLAKKVRLDSIKKSSYEPLQHIVQKISIEMSYHMMHWEVWFKQLISSTAEAKSRMEEAMSIVFEELGGVFSYGRIGDRMARLSLIESEEVLKERWMVYLNKEKIQYSMKMKQGDGRNGIHTPHLAEALATLSEVYQSVPTAEW</sequence>
<dbReference type="SUPFAM" id="SSF47240">
    <property type="entry name" value="Ferritin-like"/>
    <property type="match status" value="1"/>
</dbReference>
<accession>A0A845F3I8</accession>
<dbReference type="InterPro" id="IPR052703">
    <property type="entry name" value="Aromatic_CoA_ox/epox"/>
</dbReference>
<dbReference type="Proteomes" id="UP000447833">
    <property type="component" value="Unassembled WGS sequence"/>
</dbReference>
<dbReference type="Pfam" id="PF05138">
    <property type="entry name" value="PaaA_PaaC"/>
    <property type="match status" value="1"/>
</dbReference>
<dbReference type="AlphaFoldDB" id="A0A845F3I8"/>
<dbReference type="NCBIfam" id="TIGR02158">
    <property type="entry name" value="PA_CoA_Oxy3"/>
    <property type="match status" value="1"/>
</dbReference>
<dbReference type="RefSeq" id="WP_160920982.1">
    <property type="nucleotide sequence ID" value="NZ_WMEY01000008.1"/>
</dbReference>
<dbReference type="PANTHER" id="PTHR30458">
    <property type="entry name" value="PHENYLACETIC ACID DEGRADATION PROTEIN PAA"/>
    <property type="match status" value="1"/>
</dbReference>
<protein>
    <submittedName>
        <fullName evidence="1">Phenylacetate-CoA oxygenase subunit PaaC</fullName>
    </submittedName>
</protein>
<dbReference type="EMBL" id="WMEY01000008">
    <property type="protein sequence ID" value="MYL65523.1"/>
    <property type="molecule type" value="Genomic_DNA"/>
</dbReference>
<dbReference type="InterPro" id="IPR009078">
    <property type="entry name" value="Ferritin-like_SF"/>
</dbReference>
<name>A0A845F3I8_9BACL</name>
<comment type="caution">
    <text evidence="1">The sequence shown here is derived from an EMBL/GenBank/DDBJ whole genome shotgun (WGS) entry which is preliminary data.</text>
</comment>
<dbReference type="InterPro" id="IPR007814">
    <property type="entry name" value="PaaA_PaaC"/>
</dbReference>
<reference evidence="1 2" key="1">
    <citation type="submission" date="2019-11" db="EMBL/GenBank/DDBJ databases">
        <title>Genome sequences of 17 halophilic strains isolated from different environments.</title>
        <authorList>
            <person name="Furrow R.E."/>
        </authorList>
    </citation>
    <scope>NUCLEOTIDE SEQUENCE [LARGE SCALE GENOMIC DNA]</scope>
    <source>
        <strain evidence="1 2">22506_14_FS</strain>
    </source>
</reference>
<organism evidence="1 2">
    <name type="scientific">Guptibacillus hwajinpoensis</name>
    <dbReference type="NCBI Taxonomy" id="208199"/>
    <lineage>
        <taxon>Bacteria</taxon>
        <taxon>Bacillati</taxon>
        <taxon>Bacillota</taxon>
        <taxon>Bacilli</taxon>
        <taxon>Bacillales</taxon>
        <taxon>Guptibacillaceae</taxon>
        <taxon>Guptibacillus</taxon>
    </lineage>
</organism>
<dbReference type="GO" id="GO:0010124">
    <property type="term" value="P:phenylacetate catabolic process"/>
    <property type="evidence" value="ECO:0007669"/>
    <property type="project" value="InterPro"/>
</dbReference>
<proteinExistence type="predicted"/>